<dbReference type="STRING" id="768710.DesyoDRAFT_2198"/>
<dbReference type="NCBIfam" id="TIGR00229">
    <property type="entry name" value="sensory_box"/>
    <property type="match status" value="2"/>
</dbReference>
<dbReference type="InterPro" id="IPR001789">
    <property type="entry name" value="Sig_transdc_resp-reg_receiver"/>
</dbReference>
<dbReference type="InterPro" id="IPR005467">
    <property type="entry name" value="His_kinase_dom"/>
</dbReference>
<evidence type="ECO:0000313" key="19">
    <source>
        <dbReference type="EMBL" id="EHQ89283.1"/>
    </source>
</evidence>
<evidence type="ECO:0000256" key="11">
    <source>
        <dbReference type="ARBA" id="ARBA00023136"/>
    </source>
</evidence>
<dbReference type="InterPro" id="IPR001610">
    <property type="entry name" value="PAC"/>
</dbReference>
<keyword evidence="11" id="KW-0472">Membrane</keyword>
<dbReference type="PANTHER" id="PTHR45339:SF1">
    <property type="entry name" value="HYBRID SIGNAL TRANSDUCTION HISTIDINE KINASE J"/>
    <property type="match status" value="1"/>
</dbReference>
<dbReference type="InterPro" id="IPR003661">
    <property type="entry name" value="HisK_dim/P_dom"/>
</dbReference>
<evidence type="ECO:0000313" key="20">
    <source>
        <dbReference type="Proteomes" id="UP000005104"/>
    </source>
</evidence>
<dbReference type="Proteomes" id="UP000005104">
    <property type="component" value="Chromosome"/>
</dbReference>
<evidence type="ECO:0000256" key="10">
    <source>
        <dbReference type="ARBA" id="ARBA00023012"/>
    </source>
</evidence>
<keyword evidence="10" id="KW-0902">Two-component regulatory system</keyword>
<dbReference type="SMART" id="SM00387">
    <property type="entry name" value="HATPase_c"/>
    <property type="match status" value="1"/>
</dbReference>
<comment type="catalytic activity">
    <reaction evidence="1">
        <text>ATP + protein L-histidine = ADP + protein N-phospho-L-histidine.</text>
        <dbReference type="EC" id="2.7.13.3"/>
    </reaction>
</comment>
<evidence type="ECO:0000259" key="17">
    <source>
        <dbReference type="PROSITE" id="PS50112"/>
    </source>
</evidence>
<dbReference type="GO" id="GO:0000155">
    <property type="term" value="F:phosphorelay sensor kinase activity"/>
    <property type="evidence" value="ECO:0007669"/>
    <property type="project" value="InterPro"/>
</dbReference>
<dbReference type="RefSeq" id="WP_007782837.1">
    <property type="nucleotide sequence ID" value="NZ_CM001441.1"/>
</dbReference>
<feature type="modified residue" description="4-aspartylphosphate" evidence="13">
    <location>
        <position position="631"/>
    </location>
</feature>
<evidence type="ECO:0000256" key="1">
    <source>
        <dbReference type="ARBA" id="ARBA00000085"/>
    </source>
</evidence>
<evidence type="ECO:0000256" key="9">
    <source>
        <dbReference type="ARBA" id="ARBA00022840"/>
    </source>
</evidence>
<dbReference type="InterPro" id="IPR011006">
    <property type="entry name" value="CheY-like_superfamily"/>
</dbReference>
<dbReference type="SUPFAM" id="SSF52172">
    <property type="entry name" value="CheY-like"/>
    <property type="match status" value="1"/>
</dbReference>
<evidence type="ECO:0000256" key="14">
    <source>
        <dbReference type="SAM" id="Coils"/>
    </source>
</evidence>
<evidence type="ECO:0000256" key="4">
    <source>
        <dbReference type="ARBA" id="ARBA00018672"/>
    </source>
</evidence>
<feature type="domain" description="Response regulatory" evidence="16">
    <location>
        <begin position="582"/>
        <end position="698"/>
    </location>
</feature>
<feature type="domain" description="PAS" evidence="17">
    <location>
        <begin position="24"/>
        <end position="69"/>
    </location>
</feature>
<dbReference type="PROSITE" id="PS50110">
    <property type="entry name" value="RESPONSE_REGULATORY"/>
    <property type="match status" value="1"/>
</dbReference>
<keyword evidence="7" id="KW-0547">Nucleotide-binding</keyword>
<dbReference type="GO" id="GO:0016020">
    <property type="term" value="C:membrane"/>
    <property type="evidence" value="ECO:0007669"/>
    <property type="project" value="UniProtKB-SubCell"/>
</dbReference>
<dbReference type="CDD" id="cd16922">
    <property type="entry name" value="HATPase_EvgS-ArcB-TorS-like"/>
    <property type="match status" value="1"/>
</dbReference>
<organism evidence="19 20">
    <name type="scientific">Desulfosporosinus youngiae DSM 17734</name>
    <dbReference type="NCBI Taxonomy" id="768710"/>
    <lineage>
        <taxon>Bacteria</taxon>
        <taxon>Bacillati</taxon>
        <taxon>Bacillota</taxon>
        <taxon>Clostridia</taxon>
        <taxon>Eubacteriales</taxon>
        <taxon>Desulfitobacteriaceae</taxon>
        <taxon>Desulfosporosinus</taxon>
    </lineage>
</organism>
<dbReference type="SMART" id="SM00448">
    <property type="entry name" value="REC"/>
    <property type="match status" value="1"/>
</dbReference>
<evidence type="ECO:0000256" key="13">
    <source>
        <dbReference type="PROSITE-ProRule" id="PRU00169"/>
    </source>
</evidence>
<accession>H5Y3N9</accession>
<dbReference type="PROSITE" id="PS50113">
    <property type="entry name" value="PAC"/>
    <property type="match status" value="1"/>
</dbReference>
<feature type="domain" description="PAS" evidence="17">
    <location>
        <begin position="190"/>
        <end position="236"/>
    </location>
</feature>
<dbReference type="Pfam" id="PF13426">
    <property type="entry name" value="PAS_9"/>
    <property type="match status" value="2"/>
</dbReference>
<feature type="domain" description="PAC" evidence="18">
    <location>
        <begin position="263"/>
        <end position="315"/>
    </location>
</feature>
<evidence type="ECO:0000256" key="3">
    <source>
        <dbReference type="ARBA" id="ARBA00012438"/>
    </source>
</evidence>
<evidence type="ECO:0000259" key="16">
    <source>
        <dbReference type="PROSITE" id="PS50110"/>
    </source>
</evidence>
<dbReference type="EMBL" id="CM001441">
    <property type="protein sequence ID" value="EHQ89283.1"/>
    <property type="molecule type" value="Genomic_DNA"/>
</dbReference>
<evidence type="ECO:0000259" key="15">
    <source>
        <dbReference type="PROSITE" id="PS50109"/>
    </source>
</evidence>
<keyword evidence="14" id="KW-0175">Coiled coil</keyword>
<dbReference type="InterPro" id="IPR004358">
    <property type="entry name" value="Sig_transdc_His_kin-like_C"/>
</dbReference>
<dbReference type="OrthoDB" id="9809348at2"/>
<dbReference type="Gene3D" id="3.30.450.20">
    <property type="entry name" value="PAS domain"/>
    <property type="match status" value="2"/>
</dbReference>
<dbReference type="AlphaFoldDB" id="H5Y3N9"/>
<gene>
    <name evidence="19" type="ORF">DesyoDRAFT_2198</name>
</gene>
<dbReference type="InterPro" id="IPR000700">
    <property type="entry name" value="PAS-assoc_C"/>
</dbReference>
<dbReference type="Pfam" id="PF00072">
    <property type="entry name" value="Response_reg"/>
    <property type="match status" value="1"/>
</dbReference>
<evidence type="ECO:0000256" key="6">
    <source>
        <dbReference type="ARBA" id="ARBA00022679"/>
    </source>
</evidence>
<dbReference type="InterPro" id="IPR003594">
    <property type="entry name" value="HATPase_dom"/>
</dbReference>
<dbReference type="Gene3D" id="1.10.287.130">
    <property type="match status" value="1"/>
</dbReference>
<dbReference type="PANTHER" id="PTHR45339">
    <property type="entry name" value="HYBRID SIGNAL TRANSDUCTION HISTIDINE KINASE J"/>
    <property type="match status" value="1"/>
</dbReference>
<dbReference type="PRINTS" id="PR00344">
    <property type="entry name" value="BCTRLSENSOR"/>
</dbReference>
<dbReference type="Gene3D" id="3.30.565.10">
    <property type="entry name" value="Histidine kinase-like ATPase, C-terminal domain"/>
    <property type="match status" value="1"/>
</dbReference>
<feature type="coiled-coil region" evidence="14">
    <location>
        <begin position="138"/>
        <end position="190"/>
    </location>
</feature>
<evidence type="ECO:0000256" key="7">
    <source>
        <dbReference type="ARBA" id="ARBA00022741"/>
    </source>
</evidence>
<evidence type="ECO:0000256" key="12">
    <source>
        <dbReference type="ARBA" id="ARBA00024867"/>
    </source>
</evidence>
<keyword evidence="6" id="KW-0808">Transferase</keyword>
<dbReference type="SMART" id="SM00388">
    <property type="entry name" value="HisKA"/>
    <property type="match status" value="1"/>
</dbReference>
<dbReference type="SMART" id="SM00086">
    <property type="entry name" value="PAC"/>
    <property type="match status" value="2"/>
</dbReference>
<dbReference type="SUPFAM" id="SSF55874">
    <property type="entry name" value="ATPase domain of HSP90 chaperone/DNA topoisomerase II/histidine kinase"/>
    <property type="match status" value="1"/>
</dbReference>
<name>H5Y3N9_9FIRM</name>
<feature type="domain" description="Histidine kinase" evidence="15">
    <location>
        <begin position="333"/>
        <end position="555"/>
    </location>
</feature>
<keyword evidence="5 13" id="KW-0597">Phosphoprotein</keyword>
<dbReference type="CDD" id="cd00130">
    <property type="entry name" value="PAS"/>
    <property type="match status" value="2"/>
</dbReference>
<evidence type="ECO:0000256" key="5">
    <source>
        <dbReference type="ARBA" id="ARBA00022553"/>
    </source>
</evidence>
<sequence length="788" mass="88562">MKDDKKTKADLRKCEEAEEILKKSEDKFSKVFQSSPAAMHITRLSDKRIIEINQAFVMLSGFSQAEVIGHRATDLGIYPDAWDRELIIRTTLNEGRIVNYDFRFNAKGNKLLLCRISTELILLEELCMLSTITDLTEIKRVEEALRESEAQIRALNEELEQRVNKRTMELEQANRDLLAHSKKLEESTRRLGMLSQAIDNSSISVVMTNKHKNIVYANSQVANVTGYSIDELLGQNPRIFKSGHHSEEFYANIWATLDKGLQWSGEFCNKKKNGAIFWESSTISPVFNTKGILTNYIAVKEDITKRKQMIQEMEVAKSAAEAANRAKSTFLANMSHEIRTPMNAILGYTQLLQRDVSLSSDQKEYLQIINQSGEHLLALINDVLEMSKIESGRVLINSEDFSLIDLLDECAKMFRIQIQQKALIFKIDLLSQIPNFIRADGKKIRQVLINIIGNSIKFTDNGSITIRVLCTDGQIEDELILTIEVEDTGCGIAPEEIAKVFEVFEQTQSGKHVGSSTGLGMPISRHYARLMGGDLTVTSKLGEGSKFTFTLIIHRTSSETLLMEEISSQRGVIGLVSANSPKILVVDDIVTNRTLLRLILGKVGFSVQEAGDGKEALSLFRQWKPDVILMDARMPKMDGFEATRLIKSTPEGQRVGVIIITASVLENDRLEALESGADGFIRKPFKEGEIFKELQHILSVDYRYADEVRRSFTNEALGESALAVALIPAQWVSRIVEAAELGESILLKELISRKVVPYNPVLGQTLLNYANDYDYKRITEILIRGGIK</sequence>
<keyword evidence="8" id="KW-0418">Kinase</keyword>
<evidence type="ECO:0000259" key="18">
    <source>
        <dbReference type="PROSITE" id="PS50113"/>
    </source>
</evidence>
<dbReference type="SMART" id="SM00091">
    <property type="entry name" value="PAS"/>
    <property type="match status" value="2"/>
</dbReference>
<evidence type="ECO:0000256" key="2">
    <source>
        <dbReference type="ARBA" id="ARBA00004370"/>
    </source>
</evidence>
<evidence type="ECO:0000256" key="8">
    <source>
        <dbReference type="ARBA" id="ARBA00022777"/>
    </source>
</evidence>
<reference evidence="19 20" key="1">
    <citation type="submission" date="2011-11" db="EMBL/GenBank/DDBJ databases">
        <title>The Noncontiguous Finished genome of Desulfosporosinus youngiae DSM 17734.</title>
        <authorList>
            <consortium name="US DOE Joint Genome Institute (JGI-PGF)"/>
            <person name="Lucas S."/>
            <person name="Han J."/>
            <person name="Lapidus A."/>
            <person name="Cheng J.-F."/>
            <person name="Goodwin L."/>
            <person name="Pitluck S."/>
            <person name="Peters L."/>
            <person name="Ovchinnikova G."/>
            <person name="Lu M."/>
            <person name="Land M.L."/>
            <person name="Hauser L."/>
            <person name="Pester M."/>
            <person name="Spring S."/>
            <person name="Ollivier B."/>
            <person name="Rattei T."/>
            <person name="Klenk H.-P."/>
            <person name="Wagner M."/>
            <person name="Loy A."/>
            <person name="Woyke T.J."/>
        </authorList>
    </citation>
    <scope>NUCLEOTIDE SEQUENCE [LARGE SCALE GENOMIC DNA]</scope>
    <source>
        <strain evidence="19 20">DSM 17734</strain>
    </source>
</reference>
<protein>
    <recommendedName>
        <fullName evidence="4">Stage 0 sporulation protein A homolog</fullName>
        <ecNumber evidence="3">2.7.13.3</ecNumber>
    </recommendedName>
</protein>
<proteinExistence type="predicted"/>
<keyword evidence="9" id="KW-0067">ATP-binding</keyword>
<dbReference type="SUPFAM" id="SSF47384">
    <property type="entry name" value="Homodimeric domain of signal transducing histidine kinase"/>
    <property type="match status" value="1"/>
</dbReference>
<keyword evidence="20" id="KW-1185">Reference proteome</keyword>
<dbReference type="HOGENOM" id="CLU_000445_114_15_9"/>
<dbReference type="InterPro" id="IPR035965">
    <property type="entry name" value="PAS-like_dom_sf"/>
</dbReference>
<dbReference type="Pfam" id="PF00512">
    <property type="entry name" value="HisKA"/>
    <property type="match status" value="1"/>
</dbReference>
<comment type="subcellular location">
    <subcellularLocation>
        <location evidence="2">Membrane</location>
    </subcellularLocation>
</comment>
<dbReference type="SUPFAM" id="SSF55785">
    <property type="entry name" value="PYP-like sensor domain (PAS domain)"/>
    <property type="match status" value="2"/>
</dbReference>
<dbReference type="PROSITE" id="PS50112">
    <property type="entry name" value="PAS"/>
    <property type="match status" value="2"/>
</dbReference>
<dbReference type="InterPro" id="IPR036890">
    <property type="entry name" value="HATPase_C_sf"/>
</dbReference>
<dbReference type="InterPro" id="IPR000014">
    <property type="entry name" value="PAS"/>
</dbReference>
<dbReference type="InterPro" id="IPR036097">
    <property type="entry name" value="HisK_dim/P_sf"/>
</dbReference>
<dbReference type="GO" id="GO:0005524">
    <property type="term" value="F:ATP binding"/>
    <property type="evidence" value="ECO:0007669"/>
    <property type="project" value="UniProtKB-KW"/>
</dbReference>
<dbReference type="eggNOG" id="COG5002">
    <property type="taxonomic scope" value="Bacteria"/>
</dbReference>
<dbReference type="PROSITE" id="PS50109">
    <property type="entry name" value="HIS_KIN"/>
    <property type="match status" value="1"/>
</dbReference>
<dbReference type="EC" id="2.7.13.3" evidence="3"/>
<dbReference type="Pfam" id="PF02518">
    <property type="entry name" value="HATPase_c"/>
    <property type="match status" value="1"/>
</dbReference>
<comment type="function">
    <text evidence="12">May play the central regulatory role in sporulation. It may be an element of the effector pathway responsible for the activation of sporulation genes in response to nutritional stress. Spo0A may act in concert with spo0H (a sigma factor) to control the expression of some genes that are critical to the sporulation process.</text>
</comment>
<dbReference type="Gene3D" id="3.40.50.2300">
    <property type="match status" value="1"/>
</dbReference>
<dbReference type="FunFam" id="1.10.287.130:FF:000038">
    <property type="entry name" value="Sensory transduction histidine kinase"/>
    <property type="match status" value="1"/>
</dbReference>
<dbReference type="CDD" id="cd17546">
    <property type="entry name" value="REC_hyHK_CKI1_RcsC-like"/>
    <property type="match status" value="1"/>
</dbReference>
<dbReference type="CDD" id="cd00082">
    <property type="entry name" value="HisKA"/>
    <property type="match status" value="1"/>
</dbReference>